<accession>A0A9D1H217</accession>
<gene>
    <name evidence="1" type="ORF">IAA60_00005</name>
</gene>
<dbReference type="InterPro" id="IPR012334">
    <property type="entry name" value="Pectin_lyas_fold"/>
</dbReference>
<organism evidence="1 2">
    <name type="scientific">Candidatus Ornithomonoglobus intestinigallinarum</name>
    <dbReference type="NCBI Taxonomy" id="2840894"/>
    <lineage>
        <taxon>Bacteria</taxon>
        <taxon>Bacillati</taxon>
        <taxon>Bacillota</taxon>
        <taxon>Clostridia</taxon>
        <taxon>Candidatus Ornithomonoglobus</taxon>
    </lineage>
</organism>
<evidence type="ECO:0000313" key="2">
    <source>
        <dbReference type="Proteomes" id="UP000824165"/>
    </source>
</evidence>
<dbReference type="Gene3D" id="2.160.20.10">
    <property type="entry name" value="Single-stranded right-handed beta-helix, Pectin lyase-like"/>
    <property type="match status" value="1"/>
</dbReference>
<dbReference type="EMBL" id="DVLU01000001">
    <property type="protein sequence ID" value="HIT84267.1"/>
    <property type="molecule type" value="Genomic_DNA"/>
</dbReference>
<reference evidence="1" key="1">
    <citation type="submission" date="2020-10" db="EMBL/GenBank/DDBJ databases">
        <authorList>
            <person name="Gilroy R."/>
        </authorList>
    </citation>
    <scope>NUCLEOTIDE SEQUENCE</scope>
    <source>
        <strain evidence="1">CHK181-108</strain>
    </source>
</reference>
<proteinExistence type="predicted"/>
<comment type="caution">
    <text evidence="1">The sequence shown here is derived from an EMBL/GenBank/DDBJ whole genome shotgun (WGS) entry which is preliminary data.</text>
</comment>
<reference evidence="1" key="2">
    <citation type="journal article" date="2021" name="PeerJ">
        <title>Extensive microbial diversity within the chicken gut microbiome revealed by metagenomics and culture.</title>
        <authorList>
            <person name="Gilroy R."/>
            <person name="Ravi A."/>
            <person name="Getino M."/>
            <person name="Pursley I."/>
            <person name="Horton D.L."/>
            <person name="Alikhan N.F."/>
            <person name="Baker D."/>
            <person name="Gharbi K."/>
            <person name="Hall N."/>
            <person name="Watson M."/>
            <person name="Adriaenssens E.M."/>
            <person name="Foster-Nyarko E."/>
            <person name="Jarju S."/>
            <person name="Secka A."/>
            <person name="Antonio M."/>
            <person name="Oren A."/>
            <person name="Chaudhuri R.R."/>
            <person name="La Ragione R."/>
            <person name="Hildebrand F."/>
            <person name="Pallen M.J."/>
        </authorList>
    </citation>
    <scope>NUCLEOTIDE SEQUENCE</scope>
    <source>
        <strain evidence="1">CHK181-108</strain>
    </source>
</reference>
<evidence type="ECO:0000313" key="1">
    <source>
        <dbReference type="EMBL" id="HIT84267.1"/>
    </source>
</evidence>
<protein>
    <submittedName>
        <fullName evidence="1">Uncharacterized protein</fullName>
    </submittedName>
</protein>
<feature type="non-terminal residue" evidence="1">
    <location>
        <position position="1"/>
    </location>
</feature>
<dbReference type="AlphaFoldDB" id="A0A9D1H217"/>
<sequence>SGGTEEVLIANNLFDNCGYARGEWGEAVIEMKPRKEFDGINYYHGHIAVRNNFFGGSEKLLLSAANTENIEFTDNAVPRDTHIAAYKDCKNVTESNNITVIPPAEHE</sequence>
<dbReference type="Proteomes" id="UP000824165">
    <property type="component" value="Unassembled WGS sequence"/>
</dbReference>
<name>A0A9D1H217_9FIRM</name>